<gene>
    <name evidence="2" type="ORF">T4A_12001</name>
</gene>
<protein>
    <submittedName>
        <fullName evidence="2">Uncharacterized protein</fullName>
    </submittedName>
</protein>
<dbReference type="AlphaFoldDB" id="A0A0V1E9L5"/>
<reference evidence="2 3" key="1">
    <citation type="submission" date="2015-01" db="EMBL/GenBank/DDBJ databases">
        <title>Evolution of Trichinella species and genotypes.</title>
        <authorList>
            <person name="Korhonen P.K."/>
            <person name="Edoardo P."/>
            <person name="Giuseppe L.R."/>
            <person name="Gasser R.B."/>
        </authorList>
    </citation>
    <scope>NUCLEOTIDE SEQUENCE [LARGE SCALE GENOMIC DNA]</scope>
    <source>
        <strain evidence="2">ISS13</strain>
    </source>
</reference>
<dbReference type="EMBL" id="JYDR01000072">
    <property type="protein sequence ID" value="KRY70535.1"/>
    <property type="molecule type" value="Genomic_DNA"/>
</dbReference>
<organism evidence="2 3">
    <name type="scientific">Trichinella pseudospiralis</name>
    <name type="common">Parasitic roundworm</name>
    <dbReference type="NCBI Taxonomy" id="6337"/>
    <lineage>
        <taxon>Eukaryota</taxon>
        <taxon>Metazoa</taxon>
        <taxon>Ecdysozoa</taxon>
        <taxon>Nematoda</taxon>
        <taxon>Enoplea</taxon>
        <taxon>Dorylaimia</taxon>
        <taxon>Trichinellida</taxon>
        <taxon>Trichinellidae</taxon>
        <taxon>Trichinella</taxon>
    </lineage>
</organism>
<evidence type="ECO:0000313" key="2">
    <source>
        <dbReference type="EMBL" id="KRY70535.1"/>
    </source>
</evidence>
<accession>A0A0V1E9L5</accession>
<name>A0A0V1E9L5_TRIPS</name>
<evidence type="ECO:0000256" key="1">
    <source>
        <dbReference type="SAM" id="MobiDB-lite"/>
    </source>
</evidence>
<feature type="region of interest" description="Disordered" evidence="1">
    <location>
        <begin position="30"/>
        <end position="69"/>
    </location>
</feature>
<sequence>MLAKKAVCLSFSCLEPGHLARKTAGVDATNSLAAPAGGKSSDPPQDKEQKEGEQPRPIRMNYSSGDESGGTRLQVIQTLVHGDGGAKIVVNFLFDSAAERSFIREDVAHQRSRLPIAAHVVRSVCREAQKSWLVNLWLCPLIAEAEER</sequence>
<dbReference type="Proteomes" id="UP000054632">
    <property type="component" value="Unassembled WGS sequence"/>
</dbReference>
<feature type="compositionally biased region" description="Basic and acidic residues" evidence="1">
    <location>
        <begin position="44"/>
        <end position="56"/>
    </location>
</feature>
<proteinExistence type="predicted"/>
<evidence type="ECO:0000313" key="3">
    <source>
        <dbReference type="Proteomes" id="UP000054632"/>
    </source>
</evidence>
<comment type="caution">
    <text evidence="2">The sequence shown here is derived from an EMBL/GenBank/DDBJ whole genome shotgun (WGS) entry which is preliminary data.</text>
</comment>